<proteinExistence type="predicted"/>
<keyword evidence="1" id="KW-0813">Transport</keyword>
<gene>
    <name evidence="7" type="ORF">VP01_2975g1</name>
</gene>
<dbReference type="GO" id="GO:0036376">
    <property type="term" value="P:sodium ion export across plasma membrane"/>
    <property type="evidence" value="ECO:0007669"/>
    <property type="project" value="InterPro"/>
</dbReference>
<dbReference type="EMBL" id="LAVV01007918">
    <property type="protein sequence ID" value="KNZ54329.1"/>
    <property type="molecule type" value="Genomic_DNA"/>
</dbReference>
<dbReference type="VEuPathDB" id="FungiDB:VP01_2975g1"/>
<keyword evidence="2" id="KW-0050">Antiport</keyword>
<evidence type="ECO:0000256" key="3">
    <source>
        <dbReference type="ARBA" id="ARBA00023053"/>
    </source>
</evidence>
<name>A0A0L6V0P9_9BASI</name>
<feature type="transmembrane region" description="Helical" evidence="6">
    <location>
        <begin position="337"/>
        <end position="357"/>
    </location>
</feature>
<sequence>MAVMGEVRPGSNTTPVISLDNLELILSEAEFGSAPNKAEEMTLEELGATPQSIYNGTTGKHMLTLEYLQMMLPGDPWLMKQYTPSAVADPTASPNLPGIFRPPIFSEASQSTHIPSFDTVDIGSNGSSSSAKTYNLLVSALVAASSHTCFIMLWMSEFLKRVQDQFHELSSLQGQVTSKAIYLKKSAITSWVIMVLVALCHDPNTGNNVTSACAFVLSGCERTIQDTTFSKDSVDTRYSQLYALPSASPNSKAQIQIAKITLEKNYAAFLLGHMLPILWIHLGALNVFLACVELSPAYLLCHWWTMTCLLGPVVLAGWFVGSALIFALLPALLYLEALVIAACVCPTNMVLISSVIIKGHYSQEHVLSHVQEQGHVYHQCSCYPSFSLIQALVEVMSTRAYVALTPAALASSQANIVLASSKVASSNLDEGLRNPMHQLWGLY</sequence>
<dbReference type="PANTHER" id="PTHR31382">
    <property type="entry name" value="NA(+)/H(+) ANTIPORTER"/>
    <property type="match status" value="1"/>
</dbReference>
<keyword evidence="5" id="KW-0739">Sodium transport</keyword>
<feature type="transmembrane region" description="Helical" evidence="6">
    <location>
        <begin position="278"/>
        <end position="301"/>
    </location>
</feature>
<keyword evidence="4" id="KW-0406">Ion transport</keyword>
<keyword evidence="6" id="KW-0812">Transmembrane</keyword>
<dbReference type="GO" id="GO:0030007">
    <property type="term" value="P:intracellular potassium ion homeostasis"/>
    <property type="evidence" value="ECO:0007669"/>
    <property type="project" value="TreeGrafter"/>
</dbReference>
<protein>
    <submittedName>
        <fullName evidence="7">Uncharacterized protein</fullName>
    </submittedName>
</protein>
<accession>A0A0L6V0P9</accession>
<reference evidence="7 8" key="1">
    <citation type="submission" date="2015-08" db="EMBL/GenBank/DDBJ databases">
        <title>Next Generation Sequencing and Analysis of the Genome of Puccinia sorghi L Schw, the Causal Agent of Maize Common Rust.</title>
        <authorList>
            <person name="Rochi L."/>
            <person name="Burguener G."/>
            <person name="Darino M."/>
            <person name="Turjanski A."/>
            <person name="Kreff E."/>
            <person name="Dieguez M.J."/>
            <person name="Sacco F."/>
        </authorList>
    </citation>
    <scope>NUCLEOTIDE SEQUENCE [LARGE SCALE GENOMIC DNA]</scope>
    <source>
        <strain evidence="7 8">RO10H11247</strain>
    </source>
</reference>
<dbReference type="GO" id="GO:0005886">
    <property type="term" value="C:plasma membrane"/>
    <property type="evidence" value="ECO:0007669"/>
    <property type="project" value="InterPro"/>
</dbReference>
<dbReference type="InterPro" id="IPR004712">
    <property type="entry name" value="Na+/H+_antiporter_fungi"/>
</dbReference>
<keyword evidence="8" id="KW-1185">Reference proteome</keyword>
<evidence type="ECO:0000313" key="7">
    <source>
        <dbReference type="EMBL" id="KNZ54329.1"/>
    </source>
</evidence>
<evidence type="ECO:0000313" key="8">
    <source>
        <dbReference type="Proteomes" id="UP000037035"/>
    </source>
</evidence>
<comment type="caution">
    <text evidence="7">The sequence shown here is derived from an EMBL/GenBank/DDBJ whole genome shotgun (WGS) entry which is preliminary data.</text>
</comment>
<dbReference type="STRING" id="27349.A0A0L6V0P9"/>
<organism evidence="7 8">
    <name type="scientific">Puccinia sorghi</name>
    <dbReference type="NCBI Taxonomy" id="27349"/>
    <lineage>
        <taxon>Eukaryota</taxon>
        <taxon>Fungi</taxon>
        <taxon>Dikarya</taxon>
        <taxon>Basidiomycota</taxon>
        <taxon>Pucciniomycotina</taxon>
        <taxon>Pucciniomycetes</taxon>
        <taxon>Pucciniales</taxon>
        <taxon>Pucciniaceae</taxon>
        <taxon>Puccinia</taxon>
    </lineage>
</organism>
<keyword evidence="3" id="KW-0915">Sodium</keyword>
<dbReference type="PANTHER" id="PTHR31382:SF4">
    <property type="entry name" value="NA(+)_H(+) ANTIPORTER"/>
    <property type="match status" value="1"/>
</dbReference>
<dbReference type="GO" id="GO:0042391">
    <property type="term" value="P:regulation of membrane potential"/>
    <property type="evidence" value="ECO:0007669"/>
    <property type="project" value="InterPro"/>
</dbReference>
<evidence type="ECO:0000256" key="1">
    <source>
        <dbReference type="ARBA" id="ARBA00022448"/>
    </source>
</evidence>
<dbReference type="AlphaFoldDB" id="A0A0L6V0P9"/>
<evidence type="ECO:0000256" key="6">
    <source>
        <dbReference type="SAM" id="Phobius"/>
    </source>
</evidence>
<keyword evidence="6" id="KW-1133">Transmembrane helix</keyword>
<evidence type="ECO:0000256" key="4">
    <source>
        <dbReference type="ARBA" id="ARBA00023065"/>
    </source>
</evidence>
<feature type="transmembrane region" description="Helical" evidence="6">
    <location>
        <begin position="308"/>
        <end position="331"/>
    </location>
</feature>
<dbReference type="Proteomes" id="UP000037035">
    <property type="component" value="Unassembled WGS sequence"/>
</dbReference>
<dbReference type="GO" id="GO:0120029">
    <property type="term" value="P:proton export across plasma membrane"/>
    <property type="evidence" value="ECO:0007669"/>
    <property type="project" value="InterPro"/>
</dbReference>
<keyword evidence="6" id="KW-0472">Membrane</keyword>
<evidence type="ECO:0000256" key="2">
    <source>
        <dbReference type="ARBA" id="ARBA00022449"/>
    </source>
</evidence>
<evidence type="ECO:0000256" key="5">
    <source>
        <dbReference type="ARBA" id="ARBA00023201"/>
    </source>
</evidence>
<dbReference type="GO" id="GO:0015385">
    <property type="term" value="F:sodium:proton antiporter activity"/>
    <property type="evidence" value="ECO:0007669"/>
    <property type="project" value="InterPro"/>
</dbReference>